<accession>A0ACB7ZC74</accession>
<keyword evidence="2" id="KW-1185">Reference proteome</keyword>
<evidence type="ECO:0000313" key="1">
    <source>
        <dbReference type="EMBL" id="KAH7863429.1"/>
    </source>
</evidence>
<comment type="caution">
    <text evidence="1">The sequence shown here is derived from an EMBL/GenBank/DDBJ whole genome shotgun (WGS) entry which is preliminary data.</text>
</comment>
<protein>
    <submittedName>
        <fullName evidence="1">Uncharacterized protein</fullName>
    </submittedName>
</protein>
<dbReference type="Proteomes" id="UP000828048">
    <property type="component" value="Chromosome 12"/>
</dbReference>
<dbReference type="EMBL" id="CM037162">
    <property type="protein sequence ID" value="KAH7863429.1"/>
    <property type="molecule type" value="Genomic_DNA"/>
</dbReference>
<gene>
    <name evidence="1" type="ORF">Vadar_017431</name>
</gene>
<proteinExistence type="predicted"/>
<sequence>MAETRSQEMKRMDESIRRNAEVTEKHAEVLEEIRNSIAGLTQLITTLNSKYEGLSEKTANSISEGQGTERVVRNLATVKISMSGYGILDGTNSGVSSDLFMRNVDYFDFPMESLEGDDLNGGYWDAKLQSLVPILSEVLAGSSLPSGGYIGSAASVIAPSLSYPSKEPELKCVPNSVKEAAREGISHLNNYSGGPVSVHGSRSSCLSEKRLPTSSEIFSCSKRSRFSTIYLHHSSASKEFPLSSGFSESNPPKTKTNPVRRLKKKKKKKLSQLSGATQKMQGFFGSKNCLHCQVSRTPQWRDGPMGRKTLCNACGVRYRSGRLFAEYRPAASPTFVPSLHSNIHKQVIEMREKVQDLEMREKVQDLVPPLVGSSLTSGGNAASVVDEESSEVKPKPNVVEENSRSSSSPDNKYSIGLDSGVLQTPSPVSAHQSSSSSSCSSETCMSLTSGMVTRVRSRLRSRLSTTNPHRFEEVSRSKEVSESNLMNTKENPVKRKLKLHFKLPQQSGATETRTCSHCGTKTTPEWRKGPMGPSTLCNACGVRYRLGRLFPEYRPAGSPTFVPSLHSNSHSVVVQMRKRAFQEAETEPPT</sequence>
<reference evidence="1 2" key="1">
    <citation type="journal article" date="2021" name="Hortic Res">
        <title>High-quality reference genome and annotation aids understanding of berry development for evergreen blueberry (Vaccinium darrowii).</title>
        <authorList>
            <person name="Yu J."/>
            <person name="Hulse-Kemp A.M."/>
            <person name="Babiker E."/>
            <person name="Staton M."/>
        </authorList>
    </citation>
    <scope>NUCLEOTIDE SEQUENCE [LARGE SCALE GENOMIC DNA]</scope>
    <source>
        <strain evidence="2">cv. NJ 8807/NJ 8810</strain>
        <tissue evidence="1">Young leaf</tissue>
    </source>
</reference>
<name>A0ACB7ZC74_9ERIC</name>
<organism evidence="1 2">
    <name type="scientific">Vaccinium darrowii</name>
    <dbReference type="NCBI Taxonomy" id="229202"/>
    <lineage>
        <taxon>Eukaryota</taxon>
        <taxon>Viridiplantae</taxon>
        <taxon>Streptophyta</taxon>
        <taxon>Embryophyta</taxon>
        <taxon>Tracheophyta</taxon>
        <taxon>Spermatophyta</taxon>
        <taxon>Magnoliopsida</taxon>
        <taxon>eudicotyledons</taxon>
        <taxon>Gunneridae</taxon>
        <taxon>Pentapetalae</taxon>
        <taxon>asterids</taxon>
        <taxon>Ericales</taxon>
        <taxon>Ericaceae</taxon>
        <taxon>Vaccinioideae</taxon>
        <taxon>Vaccinieae</taxon>
        <taxon>Vaccinium</taxon>
    </lineage>
</organism>
<evidence type="ECO:0000313" key="2">
    <source>
        <dbReference type="Proteomes" id="UP000828048"/>
    </source>
</evidence>